<evidence type="ECO:0000313" key="10">
    <source>
        <dbReference type="Proteomes" id="UP001501427"/>
    </source>
</evidence>
<dbReference type="EMBL" id="BAAAHD010000026">
    <property type="protein sequence ID" value="GAA0568398.1"/>
    <property type="molecule type" value="Genomic_DNA"/>
</dbReference>
<evidence type="ECO:0000313" key="9">
    <source>
        <dbReference type="Proteomes" id="UP000549343"/>
    </source>
</evidence>
<dbReference type="GO" id="GO:0003700">
    <property type="term" value="F:DNA-binding transcription factor activity"/>
    <property type="evidence" value="ECO:0007669"/>
    <property type="project" value="TreeGrafter"/>
</dbReference>
<evidence type="ECO:0000259" key="6">
    <source>
        <dbReference type="PROSITE" id="PS50977"/>
    </source>
</evidence>
<keyword evidence="1" id="KW-0805">Transcription regulation</keyword>
<dbReference type="Proteomes" id="UP000549343">
    <property type="component" value="Unassembled WGS sequence"/>
</dbReference>
<dbReference type="PRINTS" id="PR00455">
    <property type="entry name" value="HTHTETR"/>
</dbReference>
<accession>A0A7W7I981</accession>
<dbReference type="AlphaFoldDB" id="A0A7W7I981"/>
<name>A0A7W7I981_9ACTN</name>
<gene>
    <name evidence="8" type="ORF">F4557_001289</name>
    <name evidence="7" type="ORF">GCM10009546_33880</name>
</gene>
<dbReference type="Pfam" id="PF00440">
    <property type="entry name" value="TetR_N"/>
    <property type="match status" value="1"/>
</dbReference>
<dbReference type="EMBL" id="JACHMV010000001">
    <property type="protein sequence ID" value="MBB4772871.1"/>
    <property type="molecule type" value="Genomic_DNA"/>
</dbReference>
<keyword evidence="3" id="KW-0804">Transcription</keyword>
<dbReference type="Gene3D" id="1.10.10.60">
    <property type="entry name" value="Homeodomain-like"/>
    <property type="match status" value="1"/>
</dbReference>
<dbReference type="PROSITE" id="PS50977">
    <property type="entry name" value="HTH_TETR_2"/>
    <property type="match status" value="1"/>
</dbReference>
<protein>
    <submittedName>
        <fullName evidence="8">AcrR family transcriptional regulator</fullName>
    </submittedName>
    <submittedName>
        <fullName evidence="7">TetR family transcriptional regulator</fullName>
    </submittedName>
</protein>
<feature type="region of interest" description="Disordered" evidence="5">
    <location>
        <begin position="1"/>
        <end position="22"/>
    </location>
</feature>
<sequence>MQGTADEHDPAPAGLRERKKQRTRQAIATAALRLFAERGYEETTIAEIAAAADVSPRTFFSYFPSKEDVVFAEIDDRLAEVSEQLRRTPGETPMETIRRSVIDVLEALVAEHGEYGAVQIALIQERPGLRAQALHRMMNTQEQIEALLRDLCPDLAEVDAVAASGMAIGGMQAVVAHCRREGYDPLSMRRALDRAVDIVERGLASVDALTRPSL</sequence>
<organism evidence="8 9">
    <name type="scientific">Actinomadura livida</name>
    <dbReference type="NCBI Taxonomy" id="79909"/>
    <lineage>
        <taxon>Bacteria</taxon>
        <taxon>Bacillati</taxon>
        <taxon>Actinomycetota</taxon>
        <taxon>Actinomycetes</taxon>
        <taxon>Streptosporangiales</taxon>
        <taxon>Thermomonosporaceae</taxon>
        <taxon>Actinomadura</taxon>
    </lineage>
</organism>
<keyword evidence="2 4" id="KW-0238">DNA-binding</keyword>
<evidence type="ECO:0000313" key="8">
    <source>
        <dbReference type="EMBL" id="MBB4772871.1"/>
    </source>
</evidence>
<reference evidence="8 9" key="2">
    <citation type="submission" date="2020-08" db="EMBL/GenBank/DDBJ databases">
        <title>Sequencing the genomes of 1000 actinobacteria strains.</title>
        <authorList>
            <person name="Klenk H.-P."/>
        </authorList>
    </citation>
    <scope>NUCLEOTIDE SEQUENCE [LARGE SCALE GENOMIC DNA]</scope>
    <source>
        <strain evidence="8 9">DSM 44772</strain>
    </source>
</reference>
<keyword evidence="10" id="KW-1185">Reference proteome</keyword>
<evidence type="ECO:0000313" key="7">
    <source>
        <dbReference type="EMBL" id="GAA0568398.1"/>
    </source>
</evidence>
<evidence type="ECO:0000256" key="2">
    <source>
        <dbReference type="ARBA" id="ARBA00023125"/>
    </source>
</evidence>
<dbReference type="InterPro" id="IPR023772">
    <property type="entry name" value="DNA-bd_HTH_TetR-type_CS"/>
</dbReference>
<evidence type="ECO:0000256" key="1">
    <source>
        <dbReference type="ARBA" id="ARBA00023015"/>
    </source>
</evidence>
<comment type="caution">
    <text evidence="8">The sequence shown here is derived from an EMBL/GenBank/DDBJ whole genome shotgun (WGS) entry which is preliminary data.</text>
</comment>
<dbReference type="RefSeq" id="WP_184880621.1">
    <property type="nucleotide sequence ID" value="NZ_BAAAHD010000026.1"/>
</dbReference>
<evidence type="ECO:0000256" key="3">
    <source>
        <dbReference type="ARBA" id="ARBA00023163"/>
    </source>
</evidence>
<feature type="domain" description="HTH tetR-type" evidence="6">
    <location>
        <begin position="21"/>
        <end position="81"/>
    </location>
</feature>
<dbReference type="Gene3D" id="1.10.357.10">
    <property type="entry name" value="Tetracycline Repressor, domain 2"/>
    <property type="match status" value="1"/>
</dbReference>
<dbReference type="InterPro" id="IPR009057">
    <property type="entry name" value="Homeodomain-like_sf"/>
</dbReference>
<dbReference type="SUPFAM" id="SSF46689">
    <property type="entry name" value="Homeodomain-like"/>
    <property type="match status" value="1"/>
</dbReference>
<reference evidence="7 10" key="1">
    <citation type="journal article" date="2019" name="Int. J. Syst. Evol. Microbiol.">
        <title>The Global Catalogue of Microorganisms (GCM) 10K type strain sequencing project: providing services to taxonomists for standard genome sequencing and annotation.</title>
        <authorList>
            <consortium name="The Broad Institute Genomics Platform"/>
            <consortium name="The Broad Institute Genome Sequencing Center for Infectious Disease"/>
            <person name="Wu L."/>
            <person name="Ma J."/>
        </authorList>
    </citation>
    <scope>NUCLEOTIDE SEQUENCE [LARGE SCALE GENOMIC DNA]</scope>
    <source>
        <strain evidence="7 10">JCM 10667</strain>
    </source>
</reference>
<reference evidence="7" key="3">
    <citation type="submission" date="2023-12" db="EMBL/GenBank/DDBJ databases">
        <authorList>
            <person name="Sun Q."/>
            <person name="Inoue M."/>
        </authorList>
    </citation>
    <scope>NUCLEOTIDE SEQUENCE</scope>
    <source>
        <strain evidence="7">JCM 10667</strain>
    </source>
</reference>
<dbReference type="Proteomes" id="UP001501427">
    <property type="component" value="Unassembled WGS sequence"/>
</dbReference>
<evidence type="ECO:0000256" key="5">
    <source>
        <dbReference type="SAM" id="MobiDB-lite"/>
    </source>
</evidence>
<feature type="DNA-binding region" description="H-T-H motif" evidence="4">
    <location>
        <begin position="44"/>
        <end position="63"/>
    </location>
</feature>
<dbReference type="InterPro" id="IPR001647">
    <property type="entry name" value="HTH_TetR"/>
</dbReference>
<dbReference type="PANTHER" id="PTHR30055">
    <property type="entry name" value="HTH-TYPE TRANSCRIPTIONAL REGULATOR RUTR"/>
    <property type="match status" value="1"/>
</dbReference>
<dbReference type="PANTHER" id="PTHR30055:SF234">
    <property type="entry name" value="HTH-TYPE TRANSCRIPTIONAL REGULATOR BETI"/>
    <property type="match status" value="1"/>
</dbReference>
<proteinExistence type="predicted"/>
<dbReference type="PROSITE" id="PS01081">
    <property type="entry name" value="HTH_TETR_1"/>
    <property type="match status" value="1"/>
</dbReference>
<evidence type="ECO:0000256" key="4">
    <source>
        <dbReference type="PROSITE-ProRule" id="PRU00335"/>
    </source>
</evidence>
<dbReference type="GO" id="GO:0000976">
    <property type="term" value="F:transcription cis-regulatory region binding"/>
    <property type="evidence" value="ECO:0007669"/>
    <property type="project" value="TreeGrafter"/>
</dbReference>
<feature type="compositionally biased region" description="Basic and acidic residues" evidence="5">
    <location>
        <begin position="1"/>
        <end position="10"/>
    </location>
</feature>
<dbReference type="InterPro" id="IPR050109">
    <property type="entry name" value="HTH-type_TetR-like_transc_reg"/>
</dbReference>